<dbReference type="Proteomes" id="UP001064048">
    <property type="component" value="Chromosome 15"/>
</dbReference>
<dbReference type="EMBL" id="CM046115">
    <property type="protein sequence ID" value="KAI8441086.1"/>
    <property type="molecule type" value="Genomic_DNA"/>
</dbReference>
<proteinExistence type="predicted"/>
<evidence type="ECO:0000313" key="2">
    <source>
        <dbReference type="Proteomes" id="UP001064048"/>
    </source>
</evidence>
<organism evidence="1 2">
    <name type="scientific">Choristoneura fumiferana</name>
    <name type="common">Spruce budworm moth</name>
    <name type="synonym">Archips fumiferana</name>
    <dbReference type="NCBI Taxonomy" id="7141"/>
    <lineage>
        <taxon>Eukaryota</taxon>
        <taxon>Metazoa</taxon>
        <taxon>Ecdysozoa</taxon>
        <taxon>Arthropoda</taxon>
        <taxon>Hexapoda</taxon>
        <taxon>Insecta</taxon>
        <taxon>Pterygota</taxon>
        <taxon>Neoptera</taxon>
        <taxon>Endopterygota</taxon>
        <taxon>Lepidoptera</taxon>
        <taxon>Glossata</taxon>
        <taxon>Ditrysia</taxon>
        <taxon>Tortricoidea</taxon>
        <taxon>Tortricidae</taxon>
        <taxon>Tortricinae</taxon>
        <taxon>Choristoneura</taxon>
    </lineage>
</organism>
<accession>A0ACC0KWY8</accession>
<name>A0ACC0KWY8_CHOFU</name>
<protein>
    <submittedName>
        <fullName evidence="1">Uncharacterized protein</fullName>
    </submittedName>
</protein>
<gene>
    <name evidence="1" type="ORF">MSG28_009350</name>
</gene>
<sequence>MSAERRPLLDPLEALHSDRSCVFRIQHDDAILNQSYRQLVSRSADAIREPSDPISHWPSVLRAMCPAHCNFSFAIFRAMSVEPICDPRNGEPVDCNHCLCVRDAQSRRLFDGLVGTLANFGSMG</sequence>
<reference evidence="1 2" key="1">
    <citation type="journal article" date="2022" name="Genome Biol. Evol.">
        <title>The Spruce Budworm Genome: Reconstructing the Evolutionary History of Antifreeze Proteins.</title>
        <authorList>
            <person name="Beliveau C."/>
            <person name="Gagne P."/>
            <person name="Picq S."/>
            <person name="Vernygora O."/>
            <person name="Keeling C.I."/>
            <person name="Pinkney K."/>
            <person name="Doucet D."/>
            <person name="Wen F."/>
            <person name="Johnston J.S."/>
            <person name="Maaroufi H."/>
            <person name="Boyle B."/>
            <person name="Laroche J."/>
            <person name="Dewar K."/>
            <person name="Juretic N."/>
            <person name="Blackburn G."/>
            <person name="Nisole A."/>
            <person name="Brunet B."/>
            <person name="Brandao M."/>
            <person name="Lumley L."/>
            <person name="Duan J."/>
            <person name="Quan G."/>
            <person name="Lucarotti C.J."/>
            <person name="Roe A.D."/>
            <person name="Sperling F.A.H."/>
            <person name="Levesque R.C."/>
            <person name="Cusson M."/>
        </authorList>
    </citation>
    <scope>NUCLEOTIDE SEQUENCE [LARGE SCALE GENOMIC DNA]</scope>
    <source>
        <strain evidence="1">Glfc:IPQL:Cfum</strain>
    </source>
</reference>
<keyword evidence="2" id="KW-1185">Reference proteome</keyword>
<comment type="caution">
    <text evidence="1">The sequence shown here is derived from an EMBL/GenBank/DDBJ whole genome shotgun (WGS) entry which is preliminary data.</text>
</comment>
<evidence type="ECO:0000313" key="1">
    <source>
        <dbReference type="EMBL" id="KAI8441086.1"/>
    </source>
</evidence>